<dbReference type="InterPro" id="IPR044638">
    <property type="entry name" value="ALDH7A1-like"/>
</dbReference>
<evidence type="ECO:0000259" key="4">
    <source>
        <dbReference type="Pfam" id="PF00171"/>
    </source>
</evidence>
<keyword evidence="6" id="KW-1185">Reference proteome</keyword>
<name>A0A9W8DU39_9FUNG</name>
<organism evidence="5 6">
    <name type="scientific">Mycoemilia scoparia</name>
    <dbReference type="NCBI Taxonomy" id="417184"/>
    <lineage>
        <taxon>Eukaryota</taxon>
        <taxon>Fungi</taxon>
        <taxon>Fungi incertae sedis</taxon>
        <taxon>Zoopagomycota</taxon>
        <taxon>Kickxellomycotina</taxon>
        <taxon>Kickxellomycetes</taxon>
        <taxon>Kickxellales</taxon>
        <taxon>Kickxellaceae</taxon>
        <taxon>Mycoemilia</taxon>
    </lineage>
</organism>
<dbReference type="Proteomes" id="UP001150538">
    <property type="component" value="Unassembled WGS sequence"/>
</dbReference>
<proteinExistence type="inferred from homology"/>
<dbReference type="Gene3D" id="3.40.605.10">
    <property type="entry name" value="Aldehyde Dehydrogenase, Chain A, domain 1"/>
    <property type="match status" value="1"/>
</dbReference>
<comment type="caution">
    <text evidence="5">The sequence shown here is derived from an EMBL/GenBank/DDBJ whole genome shotgun (WGS) entry which is preliminary data.</text>
</comment>
<dbReference type="PANTHER" id="PTHR43521:SF1">
    <property type="entry name" value="ALPHA-AMINOADIPIC SEMIALDEHYDE DEHYDROGENASE"/>
    <property type="match status" value="1"/>
</dbReference>
<dbReference type="InterPro" id="IPR016162">
    <property type="entry name" value="Ald_DH_N"/>
</dbReference>
<keyword evidence="3" id="KW-0520">NAD</keyword>
<dbReference type="OrthoDB" id="310895at2759"/>
<dbReference type="GO" id="GO:0004029">
    <property type="term" value="F:aldehyde dehydrogenase (NAD+) activity"/>
    <property type="evidence" value="ECO:0007669"/>
    <property type="project" value="InterPro"/>
</dbReference>
<sequence length="189" mass="20358">MYAQIPATLKTLSLTGRSRCGALAAASLARSRCPKHFHTTSLVANAGSSQASVEDTLKQLGLESHNLGVYDGKWKGSGEVVESVSPATNETIATVQLGTPKDLNEILTDIEKSKRIWAKMPAPQRGEIVRQMRQTLADKIDPLGKLVSLEMGKILPEGIGEVQEYIDIADYAVGLSRMLNGKVIPSESK</sequence>
<feature type="domain" description="Aldehyde dehydrogenase" evidence="4">
    <location>
        <begin position="77"/>
        <end position="187"/>
    </location>
</feature>
<evidence type="ECO:0000256" key="1">
    <source>
        <dbReference type="ARBA" id="ARBA00009986"/>
    </source>
</evidence>
<dbReference type="InterPro" id="IPR015590">
    <property type="entry name" value="Aldehyde_DH_dom"/>
</dbReference>
<dbReference type="Pfam" id="PF00171">
    <property type="entry name" value="Aldedh"/>
    <property type="match status" value="1"/>
</dbReference>
<comment type="similarity">
    <text evidence="1">Belongs to the aldehyde dehydrogenase family.</text>
</comment>
<reference evidence="5" key="1">
    <citation type="submission" date="2022-07" db="EMBL/GenBank/DDBJ databases">
        <title>Phylogenomic reconstructions and comparative analyses of Kickxellomycotina fungi.</title>
        <authorList>
            <person name="Reynolds N.K."/>
            <person name="Stajich J.E."/>
            <person name="Barry K."/>
            <person name="Grigoriev I.V."/>
            <person name="Crous P."/>
            <person name="Smith M.E."/>
        </authorList>
    </citation>
    <scope>NUCLEOTIDE SEQUENCE</scope>
    <source>
        <strain evidence="5">NBRC 100468</strain>
    </source>
</reference>
<dbReference type="AlphaFoldDB" id="A0A9W8DU39"/>
<dbReference type="InterPro" id="IPR016161">
    <property type="entry name" value="Ald_DH/histidinol_DH"/>
</dbReference>
<keyword evidence="2" id="KW-0560">Oxidoreductase</keyword>
<evidence type="ECO:0000313" key="6">
    <source>
        <dbReference type="Proteomes" id="UP001150538"/>
    </source>
</evidence>
<dbReference type="EMBL" id="JANBPU010000038">
    <property type="protein sequence ID" value="KAJ1918771.1"/>
    <property type="molecule type" value="Genomic_DNA"/>
</dbReference>
<protein>
    <recommendedName>
        <fullName evidence="4">Aldehyde dehydrogenase domain-containing protein</fullName>
    </recommendedName>
</protein>
<dbReference type="PANTHER" id="PTHR43521">
    <property type="entry name" value="ALPHA-AMINOADIPIC SEMIALDEHYDE DEHYDROGENASE"/>
    <property type="match status" value="1"/>
</dbReference>
<evidence type="ECO:0000313" key="5">
    <source>
        <dbReference type="EMBL" id="KAJ1918771.1"/>
    </source>
</evidence>
<evidence type="ECO:0000256" key="3">
    <source>
        <dbReference type="ARBA" id="ARBA00023027"/>
    </source>
</evidence>
<evidence type="ECO:0000256" key="2">
    <source>
        <dbReference type="ARBA" id="ARBA00023002"/>
    </source>
</evidence>
<accession>A0A9W8DU39</accession>
<dbReference type="SUPFAM" id="SSF53720">
    <property type="entry name" value="ALDH-like"/>
    <property type="match status" value="1"/>
</dbReference>
<gene>
    <name evidence="5" type="ORF">H4219_002390</name>
</gene>